<accession>A0A382V730</accession>
<name>A0A382V730_9ZZZZ</name>
<dbReference type="GO" id="GO:0046819">
    <property type="term" value="P:protein secretion by the type V secretion system"/>
    <property type="evidence" value="ECO:0007669"/>
    <property type="project" value="TreeGrafter"/>
</dbReference>
<dbReference type="GO" id="GO:0008320">
    <property type="term" value="F:protein transmembrane transporter activity"/>
    <property type="evidence" value="ECO:0007669"/>
    <property type="project" value="TreeGrafter"/>
</dbReference>
<proteinExistence type="predicted"/>
<dbReference type="AlphaFoldDB" id="A0A382V730"/>
<dbReference type="Gene3D" id="3.10.20.310">
    <property type="entry name" value="membrane protein fhac"/>
    <property type="match status" value="1"/>
</dbReference>
<dbReference type="EMBL" id="UINC01149725">
    <property type="protein sequence ID" value="SVD42366.1"/>
    <property type="molecule type" value="Genomic_DNA"/>
</dbReference>
<feature type="domain" description="Polypeptide-transport-associated ShlB-type" evidence="1">
    <location>
        <begin position="73"/>
        <end position="148"/>
    </location>
</feature>
<evidence type="ECO:0000259" key="1">
    <source>
        <dbReference type="Pfam" id="PF08479"/>
    </source>
</evidence>
<reference evidence="2" key="1">
    <citation type="submission" date="2018-05" db="EMBL/GenBank/DDBJ databases">
        <authorList>
            <person name="Lanie J.A."/>
            <person name="Ng W.-L."/>
            <person name="Kazmierczak K.M."/>
            <person name="Andrzejewski T.M."/>
            <person name="Davidsen T.M."/>
            <person name="Wayne K.J."/>
            <person name="Tettelin H."/>
            <person name="Glass J.I."/>
            <person name="Rusch D."/>
            <person name="Podicherti R."/>
            <person name="Tsui H.-C.T."/>
            <person name="Winkler M.E."/>
        </authorList>
    </citation>
    <scope>NUCLEOTIDE SEQUENCE</scope>
</reference>
<dbReference type="InterPro" id="IPR051544">
    <property type="entry name" value="TPS_OM_transporter"/>
</dbReference>
<dbReference type="PANTHER" id="PTHR34597:SF6">
    <property type="entry name" value="BLR6126 PROTEIN"/>
    <property type="match status" value="1"/>
</dbReference>
<sequence length="167" mass="19070">MERIVLKPAVCICFLVCCFISSNLKAQTVPSTAEPERLEQRFKKPVQQKSVIEPPIPEPEKQVSLDEMKKIRFVLKKINVEGSTVYAQHLFNRWQKKIVHKSISLAVVYKFAEKITKKYRDDGYLLSRAIVIPQQIENGEVTIKVIQGYIGNILVRGPIAGTKTFIK</sequence>
<dbReference type="PANTHER" id="PTHR34597">
    <property type="entry name" value="SLR1661 PROTEIN"/>
    <property type="match status" value="1"/>
</dbReference>
<dbReference type="GO" id="GO:0098046">
    <property type="term" value="C:type V protein secretion system complex"/>
    <property type="evidence" value="ECO:0007669"/>
    <property type="project" value="TreeGrafter"/>
</dbReference>
<dbReference type="Pfam" id="PF08479">
    <property type="entry name" value="POTRA_2"/>
    <property type="match status" value="1"/>
</dbReference>
<organism evidence="2">
    <name type="scientific">marine metagenome</name>
    <dbReference type="NCBI Taxonomy" id="408172"/>
    <lineage>
        <taxon>unclassified sequences</taxon>
        <taxon>metagenomes</taxon>
        <taxon>ecological metagenomes</taxon>
    </lineage>
</organism>
<dbReference type="InterPro" id="IPR013686">
    <property type="entry name" value="Polypept-transport_assoc_ShlB"/>
</dbReference>
<feature type="non-terminal residue" evidence="2">
    <location>
        <position position="167"/>
    </location>
</feature>
<protein>
    <recommendedName>
        <fullName evidence="1">Polypeptide-transport-associated ShlB-type domain-containing protein</fullName>
    </recommendedName>
</protein>
<gene>
    <name evidence="2" type="ORF">METZ01_LOCUS395220</name>
</gene>
<evidence type="ECO:0000313" key="2">
    <source>
        <dbReference type="EMBL" id="SVD42366.1"/>
    </source>
</evidence>